<organism evidence="1 2">
    <name type="scientific">Chaenocephalus aceratus</name>
    <name type="common">Blackfin icefish</name>
    <name type="synonym">Chaenichthys aceratus</name>
    <dbReference type="NCBI Taxonomy" id="36190"/>
    <lineage>
        <taxon>Eukaryota</taxon>
        <taxon>Metazoa</taxon>
        <taxon>Chordata</taxon>
        <taxon>Craniata</taxon>
        <taxon>Vertebrata</taxon>
        <taxon>Euteleostomi</taxon>
        <taxon>Actinopterygii</taxon>
        <taxon>Neopterygii</taxon>
        <taxon>Teleostei</taxon>
        <taxon>Neoteleostei</taxon>
        <taxon>Acanthomorphata</taxon>
        <taxon>Eupercaria</taxon>
        <taxon>Perciformes</taxon>
        <taxon>Notothenioidei</taxon>
        <taxon>Channichthyidae</taxon>
        <taxon>Chaenocephalus</taxon>
    </lineage>
</organism>
<reference evidence="1" key="1">
    <citation type="submission" date="2022-05" db="EMBL/GenBank/DDBJ databases">
        <title>Chromosome-level genome of Chaenocephalus aceratus.</title>
        <authorList>
            <person name="Park H."/>
        </authorList>
    </citation>
    <scope>NUCLEOTIDE SEQUENCE</scope>
    <source>
        <strain evidence="1">KU_202001</strain>
    </source>
</reference>
<comment type="caution">
    <text evidence="1">The sequence shown here is derived from an EMBL/GenBank/DDBJ whole genome shotgun (WGS) entry which is preliminary data.</text>
</comment>
<protein>
    <submittedName>
        <fullName evidence="1">Uncharacterized protein</fullName>
    </submittedName>
</protein>
<evidence type="ECO:0000313" key="2">
    <source>
        <dbReference type="Proteomes" id="UP001057452"/>
    </source>
</evidence>
<accession>A0ACB9XBX1</accession>
<evidence type="ECO:0000313" key="1">
    <source>
        <dbReference type="EMBL" id="KAI4823606.1"/>
    </source>
</evidence>
<name>A0ACB9XBX1_CHAAC</name>
<keyword evidence="2" id="KW-1185">Reference proteome</keyword>
<proteinExistence type="predicted"/>
<dbReference type="EMBL" id="CM043791">
    <property type="protein sequence ID" value="KAI4823606.1"/>
    <property type="molecule type" value="Genomic_DNA"/>
</dbReference>
<dbReference type="Proteomes" id="UP001057452">
    <property type="component" value="Chromosome 7"/>
</dbReference>
<sequence length="265" mass="29657">MDVVPLAAPSATPKPIKPIDLEECILCQKKNRSEYLSSGEIGRGYIVSLAKQTESNDTRAARVLRLTVQEQGIMKYHTSSCYRSFQRDMAKTDSITQPLEQSEPSQQGPVNDTSERHSKRFKSSVTTDVCIFCGSDCKTFKQKKIHTLFRICERPMTQKLLHVAMLFKVHAYTETAAMCKLDDVFASAHSLTSIRDRLNEGSAGIVSNRTVKQLIIEMYGDAVCFTYPSNKRISQMVLCTNSSKCNTAGRDIGQVSQTINRPEDI</sequence>
<gene>
    <name evidence="1" type="ORF">KUCAC02_012184</name>
</gene>